<dbReference type="Proteomes" id="UP000474957">
    <property type="component" value="Unassembled WGS sequence"/>
</dbReference>
<evidence type="ECO:0008006" key="4">
    <source>
        <dbReference type="Google" id="ProtNLM"/>
    </source>
</evidence>
<sequence length="176" mass="18684">MFRTLALCAALAAATLSAPLAAQENESVAAFRDWSVFNPANPRECYIVTPPTATEARRGGSVVSVRRGDILLFVTIRPEAGVHKEISFTGGYPFRDGSTVEVEIGGEKFAMAPGNGESQEWAWPPSPERDAALIEAMRGGTTAKVTAVSSRGTTTIDSFSLLGFTAALEEAERLCS</sequence>
<dbReference type="Pfam" id="PF06776">
    <property type="entry name" value="IalB"/>
    <property type="match status" value="1"/>
</dbReference>
<dbReference type="EMBL" id="WIND01000009">
    <property type="protein sequence ID" value="MSU90450.1"/>
    <property type="molecule type" value="Genomic_DNA"/>
</dbReference>
<protein>
    <recommendedName>
        <fullName evidence="4">Invasion protein IalB</fullName>
    </recommendedName>
</protein>
<comment type="caution">
    <text evidence="2">The sequence shown here is derived from an EMBL/GenBank/DDBJ whole genome shotgun (WGS) entry which is preliminary data.</text>
</comment>
<evidence type="ECO:0000313" key="2">
    <source>
        <dbReference type="EMBL" id="MSU90450.1"/>
    </source>
</evidence>
<proteinExistence type="predicted"/>
<dbReference type="Gene3D" id="2.60.40.1880">
    <property type="entry name" value="Invasion associated locus B (IalB) protein"/>
    <property type="match status" value="1"/>
</dbReference>
<feature type="signal peptide" evidence="1">
    <location>
        <begin position="1"/>
        <end position="22"/>
    </location>
</feature>
<name>A0A6L5Z2Z5_9RHOB</name>
<dbReference type="InterPro" id="IPR010642">
    <property type="entry name" value="Invasion_prot_B"/>
</dbReference>
<evidence type="ECO:0000313" key="3">
    <source>
        <dbReference type="Proteomes" id="UP000474957"/>
    </source>
</evidence>
<gene>
    <name evidence="2" type="ORF">GE300_12615</name>
</gene>
<dbReference type="AlphaFoldDB" id="A0A6L5Z2Z5"/>
<dbReference type="InterPro" id="IPR038696">
    <property type="entry name" value="IalB_sf"/>
</dbReference>
<accession>A0A6L5Z2Z5</accession>
<reference evidence="2 3" key="1">
    <citation type="submission" date="2019-10" db="EMBL/GenBank/DDBJ databases">
        <title>Cognatihalovulum marinum gen. nov. sp. nov., a new member of the family Rhodobacteraceae isolated from deep seawater of the Northwest Indian Ocean.</title>
        <authorList>
            <person name="Ruan C."/>
            <person name="Wang J."/>
            <person name="Zheng X."/>
            <person name="Song L."/>
            <person name="Zhu Y."/>
            <person name="Huang Y."/>
            <person name="Lu Z."/>
            <person name="Du W."/>
            <person name="Huang L."/>
            <person name="Dai X."/>
        </authorList>
    </citation>
    <scope>NUCLEOTIDE SEQUENCE [LARGE SCALE GENOMIC DNA]</scope>
    <source>
        <strain evidence="2 3">2CG4</strain>
    </source>
</reference>
<keyword evidence="1" id="KW-0732">Signal</keyword>
<keyword evidence="3" id="KW-1185">Reference proteome</keyword>
<organism evidence="2 3">
    <name type="scientific">Halovulum marinum</name>
    <dbReference type="NCBI Taxonomy" id="2662447"/>
    <lineage>
        <taxon>Bacteria</taxon>
        <taxon>Pseudomonadati</taxon>
        <taxon>Pseudomonadota</taxon>
        <taxon>Alphaproteobacteria</taxon>
        <taxon>Rhodobacterales</taxon>
        <taxon>Paracoccaceae</taxon>
        <taxon>Halovulum</taxon>
    </lineage>
</organism>
<evidence type="ECO:0000256" key="1">
    <source>
        <dbReference type="SAM" id="SignalP"/>
    </source>
</evidence>
<dbReference type="RefSeq" id="WP_154446943.1">
    <property type="nucleotide sequence ID" value="NZ_WIND01000009.1"/>
</dbReference>
<feature type="chain" id="PRO_5026715564" description="Invasion protein IalB" evidence="1">
    <location>
        <begin position="23"/>
        <end position="176"/>
    </location>
</feature>